<dbReference type="STRING" id="743788.S8E175"/>
<proteinExistence type="predicted"/>
<dbReference type="Proteomes" id="UP000015241">
    <property type="component" value="Unassembled WGS sequence"/>
</dbReference>
<dbReference type="InParanoid" id="S8E175"/>
<feature type="compositionally biased region" description="Basic and acidic residues" evidence="1">
    <location>
        <begin position="199"/>
        <end position="209"/>
    </location>
</feature>
<keyword evidence="3" id="KW-1185">Reference proteome</keyword>
<feature type="compositionally biased region" description="Polar residues" evidence="1">
    <location>
        <begin position="329"/>
        <end position="346"/>
    </location>
</feature>
<feature type="compositionally biased region" description="Low complexity" evidence="1">
    <location>
        <begin position="269"/>
        <end position="285"/>
    </location>
</feature>
<feature type="region of interest" description="Disordered" evidence="1">
    <location>
        <begin position="587"/>
        <end position="650"/>
    </location>
</feature>
<evidence type="ECO:0000256" key="1">
    <source>
        <dbReference type="SAM" id="MobiDB-lite"/>
    </source>
</evidence>
<protein>
    <submittedName>
        <fullName evidence="2">Uncharacterized protein</fullName>
    </submittedName>
</protein>
<dbReference type="AlphaFoldDB" id="S8E175"/>
<evidence type="ECO:0000313" key="3">
    <source>
        <dbReference type="Proteomes" id="UP000015241"/>
    </source>
</evidence>
<feature type="compositionally biased region" description="Low complexity" evidence="1">
    <location>
        <begin position="251"/>
        <end position="262"/>
    </location>
</feature>
<name>S8E175_FOMSC</name>
<reference evidence="2 3" key="1">
    <citation type="journal article" date="2012" name="Science">
        <title>The Paleozoic origin of enzymatic lignin decomposition reconstructed from 31 fungal genomes.</title>
        <authorList>
            <person name="Floudas D."/>
            <person name="Binder M."/>
            <person name="Riley R."/>
            <person name="Barry K."/>
            <person name="Blanchette R.A."/>
            <person name="Henrissat B."/>
            <person name="Martinez A.T."/>
            <person name="Otillar R."/>
            <person name="Spatafora J.W."/>
            <person name="Yadav J.S."/>
            <person name="Aerts A."/>
            <person name="Benoit I."/>
            <person name="Boyd A."/>
            <person name="Carlson A."/>
            <person name="Copeland A."/>
            <person name="Coutinho P.M."/>
            <person name="de Vries R.P."/>
            <person name="Ferreira P."/>
            <person name="Findley K."/>
            <person name="Foster B."/>
            <person name="Gaskell J."/>
            <person name="Glotzer D."/>
            <person name="Gorecki P."/>
            <person name="Heitman J."/>
            <person name="Hesse C."/>
            <person name="Hori C."/>
            <person name="Igarashi K."/>
            <person name="Jurgens J.A."/>
            <person name="Kallen N."/>
            <person name="Kersten P."/>
            <person name="Kohler A."/>
            <person name="Kuees U."/>
            <person name="Kumar T.K.A."/>
            <person name="Kuo A."/>
            <person name="LaButti K."/>
            <person name="Larrondo L.F."/>
            <person name="Lindquist E."/>
            <person name="Ling A."/>
            <person name="Lombard V."/>
            <person name="Lucas S."/>
            <person name="Lundell T."/>
            <person name="Martin R."/>
            <person name="McLaughlin D.J."/>
            <person name="Morgenstern I."/>
            <person name="Morin E."/>
            <person name="Murat C."/>
            <person name="Nagy L.G."/>
            <person name="Nolan M."/>
            <person name="Ohm R.A."/>
            <person name="Patyshakuliyeva A."/>
            <person name="Rokas A."/>
            <person name="Ruiz-Duenas F.J."/>
            <person name="Sabat G."/>
            <person name="Salamov A."/>
            <person name="Samejima M."/>
            <person name="Schmutz J."/>
            <person name="Slot J.C."/>
            <person name="St John F."/>
            <person name="Stenlid J."/>
            <person name="Sun H."/>
            <person name="Sun S."/>
            <person name="Syed K."/>
            <person name="Tsang A."/>
            <person name="Wiebenga A."/>
            <person name="Young D."/>
            <person name="Pisabarro A."/>
            <person name="Eastwood D.C."/>
            <person name="Martin F."/>
            <person name="Cullen D."/>
            <person name="Grigoriev I.V."/>
            <person name="Hibbett D.S."/>
        </authorList>
    </citation>
    <scope>NUCLEOTIDE SEQUENCE</scope>
    <source>
        <strain evidence="3">FP-58527</strain>
    </source>
</reference>
<feature type="compositionally biased region" description="Low complexity" evidence="1">
    <location>
        <begin position="211"/>
        <end position="221"/>
    </location>
</feature>
<gene>
    <name evidence="2" type="ORF">FOMPIDRAFT_1018394</name>
</gene>
<dbReference type="OrthoDB" id="2803872at2759"/>
<feature type="region of interest" description="Disordered" evidence="1">
    <location>
        <begin position="189"/>
        <end position="225"/>
    </location>
</feature>
<accession>S8E175</accession>
<dbReference type="EMBL" id="KE504178">
    <property type="protein sequence ID" value="EPS97163.1"/>
    <property type="molecule type" value="Genomic_DNA"/>
</dbReference>
<feature type="region of interest" description="Disordered" evidence="1">
    <location>
        <begin position="251"/>
        <end position="348"/>
    </location>
</feature>
<dbReference type="HOGENOM" id="CLU_360939_0_0_1"/>
<organism evidence="2 3">
    <name type="scientific">Fomitopsis schrenkii</name>
    <name type="common">Brown rot fungus</name>
    <dbReference type="NCBI Taxonomy" id="2126942"/>
    <lineage>
        <taxon>Eukaryota</taxon>
        <taxon>Fungi</taxon>
        <taxon>Dikarya</taxon>
        <taxon>Basidiomycota</taxon>
        <taxon>Agaricomycotina</taxon>
        <taxon>Agaricomycetes</taxon>
        <taxon>Polyporales</taxon>
        <taxon>Fomitopsis</taxon>
    </lineage>
</organism>
<evidence type="ECO:0000313" key="2">
    <source>
        <dbReference type="EMBL" id="EPS97163.1"/>
    </source>
</evidence>
<sequence length="650" mass="69020">MAPHRWTSEAQLELLESKTGSYIHHRNAHTLPRFRADLFREWFDQFPERGDLGPDVQGPLTQLEAAALPAAIWKQKERINNWFRNHHGQKGRRAVTGRVSLSILRPKGRRALQPVEVYSRKYYDERVKPHVDAAIEAGAVTDPSAKLNLVKCITREAYEADSDEVKAEIKEEVEALKSFCELLKGGVDPESAEIDDVQPDARAEREATEHSSSPPAEGSSSNDAEMTLCDANSSETTPSIDIQIGQLSLSQDSDSTLPTSGSPSGGVESGVLEESSTSSSEPETVQNTPLIEDAVMSDPGSLASHESPAPDSCGSSAILPQPSPVSPALPNSESASPPPIQRTTPVTAASSFTSITSAVPDHVISSAGGNVAVNTSDTSLSIEDKSMLDLLFGDSSGEYGVSEFDQLNLQSYAPAPQSYDNVSPMFPWGNSFAAPAPIAFTSQQMAQALSYPAQIQGVPWSNAGISAPHDLMFHMSSSGYPPIAPMPSAAAVMHSGYPQPGSAWSGNPAIVQSFTSASGLPSYNASTFVFPTSPGPQNAVPPTTRAPVTPPAAIDAPQGNLPPEAAITGGTGSIRVDAPLGMETLPDMTAAQGRPQRVRRVPKNPDGTQPMLPGTRDMEKEGTDIATEDSPKRKRGSTSNTTVVRKKGRL</sequence>